<dbReference type="Pfam" id="PF01555">
    <property type="entry name" value="N6_N4_Mtase"/>
    <property type="match status" value="1"/>
</dbReference>
<dbReference type="GO" id="GO:0008170">
    <property type="term" value="F:N-methyltransferase activity"/>
    <property type="evidence" value="ECO:0007669"/>
    <property type="project" value="InterPro"/>
</dbReference>
<dbReference type="GO" id="GO:0032259">
    <property type="term" value="P:methylation"/>
    <property type="evidence" value="ECO:0007669"/>
    <property type="project" value="UniProtKB-KW"/>
</dbReference>
<reference evidence="5 6" key="2">
    <citation type="submission" date="2020-04" db="EMBL/GenBank/DDBJ databases">
        <authorList>
            <person name="Fomenkov A."/>
            <person name="Anton B.P."/>
            <person name="Roberts R.J."/>
        </authorList>
    </citation>
    <scope>NUCLEOTIDE SEQUENCE [LARGE SCALE GENOMIC DNA]</scope>
    <source>
        <strain evidence="5 6">NEB122</strain>
    </source>
</reference>
<dbReference type="Proteomes" id="UP000503498">
    <property type="component" value="Chromosome"/>
</dbReference>
<feature type="domain" description="DNA methylase N-4/N-6" evidence="4">
    <location>
        <begin position="28"/>
        <end position="273"/>
    </location>
</feature>
<dbReference type="AlphaFoldDB" id="A0A7Z2ZHC4"/>
<dbReference type="RefSeq" id="WP_169706282.1">
    <property type="nucleotide sequence ID" value="NZ_CP051651.1"/>
</dbReference>
<organism evidence="5 6">
    <name type="scientific">Xanthomonas campestris pv. badrii</name>
    <dbReference type="NCBI Taxonomy" id="149696"/>
    <lineage>
        <taxon>Bacteria</taxon>
        <taxon>Pseudomonadati</taxon>
        <taxon>Pseudomonadota</taxon>
        <taxon>Gammaproteobacteria</taxon>
        <taxon>Lysobacterales</taxon>
        <taxon>Lysobacteraceae</taxon>
        <taxon>Xanthomonas</taxon>
    </lineage>
</organism>
<dbReference type="InterPro" id="IPR001091">
    <property type="entry name" value="RM_Methyltransferase"/>
</dbReference>
<reference evidence="5 6" key="1">
    <citation type="submission" date="2020-04" db="EMBL/GenBank/DDBJ databases">
        <title>Genome-Wide Identification of 5-Methylcytosine Sites in Bacterial Genomes By High-Throughput Sequencing of MspJI Restriction Fragments.</title>
        <authorList>
            <person name="Wu V."/>
        </authorList>
    </citation>
    <scope>NUCLEOTIDE SEQUENCE [LARGE SCALE GENOMIC DNA]</scope>
    <source>
        <strain evidence="5 6">NEB122</strain>
    </source>
</reference>
<dbReference type="InterPro" id="IPR002941">
    <property type="entry name" value="DNA_methylase_N4/N6"/>
</dbReference>
<evidence type="ECO:0000256" key="3">
    <source>
        <dbReference type="RuleBase" id="RU362026"/>
    </source>
</evidence>
<dbReference type="SUPFAM" id="SSF53335">
    <property type="entry name" value="S-adenosyl-L-methionine-dependent methyltransferases"/>
    <property type="match status" value="1"/>
</dbReference>
<dbReference type="PRINTS" id="PR00508">
    <property type="entry name" value="S21N4MTFRASE"/>
</dbReference>
<keyword evidence="2 5" id="KW-0808">Transferase</keyword>
<comment type="similarity">
    <text evidence="3">Belongs to the N(4)/N(6)-methyltransferase family.</text>
</comment>
<gene>
    <name evidence="5" type="ORF">HG421_10155</name>
</gene>
<dbReference type="PANTHER" id="PTHR13370:SF24">
    <property type="entry name" value="TYPE III RESTRICTION-MODIFICATION ENZYME STYLTI MOD SUBUNIT"/>
    <property type="match status" value="1"/>
</dbReference>
<dbReference type="GO" id="GO:0005737">
    <property type="term" value="C:cytoplasm"/>
    <property type="evidence" value="ECO:0007669"/>
    <property type="project" value="TreeGrafter"/>
</dbReference>
<dbReference type="PANTHER" id="PTHR13370">
    <property type="entry name" value="RNA METHYLASE-RELATED"/>
    <property type="match status" value="1"/>
</dbReference>
<dbReference type="EMBL" id="CP051651">
    <property type="protein sequence ID" value="QJD68038.1"/>
    <property type="molecule type" value="Genomic_DNA"/>
</dbReference>
<dbReference type="InterPro" id="IPR029063">
    <property type="entry name" value="SAM-dependent_MTases_sf"/>
</dbReference>
<dbReference type="GO" id="GO:0003677">
    <property type="term" value="F:DNA binding"/>
    <property type="evidence" value="ECO:0007669"/>
    <property type="project" value="InterPro"/>
</dbReference>
<evidence type="ECO:0000313" key="5">
    <source>
        <dbReference type="EMBL" id="QJD68038.1"/>
    </source>
</evidence>
<dbReference type="EC" id="2.1.1.-" evidence="3"/>
<evidence type="ECO:0000313" key="6">
    <source>
        <dbReference type="Proteomes" id="UP000503498"/>
    </source>
</evidence>
<name>A0A7Z2ZHC4_XANCA</name>
<dbReference type="Gene3D" id="3.40.50.150">
    <property type="entry name" value="Vaccinia Virus protein VP39"/>
    <property type="match status" value="1"/>
</dbReference>
<evidence type="ECO:0000256" key="1">
    <source>
        <dbReference type="ARBA" id="ARBA00022603"/>
    </source>
</evidence>
<evidence type="ECO:0000256" key="2">
    <source>
        <dbReference type="ARBA" id="ARBA00022679"/>
    </source>
</evidence>
<evidence type="ECO:0000259" key="4">
    <source>
        <dbReference type="Pfam" id="PF01555"/>
    </source>
</evidence>
<sequence length="423" mass="46731">MKNATTQARAVQGDCLVELARLEECEADLVYLDPPFFTNRRHSSISRDRINAFSFDDAWGDLGEYADFMEQRLREAHRVLKHSGSIFVHCDTSANFLLRTLLNNIFGASQFRSEIIWSYKRWSNSARNLLPAHQTILFYSKSDAYKFNVLHGSYSETTNVDQILQLRQRDADGVSKYATDKLGNTIYGTEKNGVPLNDVWAIPFLNPKAKERTGYPTQKPILLLERIIEISTDPGDFIVDPFCGSGTTLVAAAILGRRAFGIDTSREAVALANRRIEEPVRTDSALLKKGRLAYATANLKALAVLEGLDFVPVHRNSGIDAFLRSPEGEPLVPVRVQRNGESISDAAASLARAAISKKAKNAILVRTNEETGLFSTDALPPFMHLIESTALRIKSSLDASLIAGETKSAANNSFKPKPLRGSA</sequence>
<accession>A0A7Z2ZHC4</accession>
<protein>
    <recommendedName>
        <fullName evidence="3">Methyltransferase</fullName>
        <ecNumber evidence="3">2.1.1.-</ecNumber>
    </recommendedName>
</protein>
<keyword evidence="1 5" id="KW-0489">Methyltransferase</keyword>
<proteinExistence type="inferred from homology"/>
<dbReference type="REBASE" id="3527">
    <property type="entry name" value="M.XbaI"/>
</dbReference>
<dbReference type="FunFam" id="3.40.50.150:FF:000347">
    <property type="entry name" value="Methyltransferase"/>
    <property type="match status" value="1"/>
</dbReference>
<dbReference type="SMR" id="A0A7Z2ZHC4"/>